<feature type="region of interest" description="Disordered" evidence="1">
    <location>
        <begin position="1"/>
        <end position="56"/>
    </location>
</feature>
<organism evidence="3 4">
    <name type="scientific">Salinirubrum litoreum</name>
    <dbReference type="NCBI Taxonomy" id="1126234"/>
    <lineage>
        <taxon>Archaea</taxon>
        <taxon>Methanobacteriati</taxon>
        <taxon>Methanobacteriota</taxon>
        <taxon>Stenosarchaea group</taxon>
        <taxon>Halobacteria</taxon>
        <taxon>Halobacteriales</taxon>
        <taxon>Haloferacaceae</taxon>
        <taxon>Salinirubrum</taxon>
    </lineage>
</organism>
<proteinExistence type="predicted"/>
<reference evidence="3 4" key="1">
    <citation type="journal article" date="2019" name="Int. J. Syst. Evol. Microbiol.">
        <title>The Global Catalogue of Microorganisms (GCM) 10K type strain sequencing project: providing services to taxonomists for standard genome sequencing and annotation.</title>
        <authorList>
            <consortium name="The Broad Institute Genomics Platform"/>
            <consortium name="The Broad Institute Genome Sequencing Center for Infectious Disease"/>
            <person name="Wu L."/>
            <person name="Ma J."/>
        </authorList>
    </citation>
    <scope>NUCLEOTIDE SEQUENCE [LARGE SCALE GENOMIC DNA]</scope>
    <source>
        <strain evidence="3 4">CGMCC 1.12237</strain>
    </source>
</reference>
<protein>
    <submittedName>
        <fullName evidence="3">Uncharacterized protein</fullName>
    </submittedName>
</protein>
<feature type="transmembrane region" description="Helical" evidence="2">
    <location>
        <begin position="91"/>
        <end position="113"/>
    </location>
</feature>
<dbReference type="RefSeq" id="WP_227229242.1">
    <property type="nucleotide sequence ID" value="NZ_JAJCVJ010000001.1"/>
</dbReference>
<evidence type="ECO:0000313" key="4">
    <source>
        <dbReference type="Proteomes" id="UP001596201"/>
    </source>
</evidence>
<dbReference type="EMBL" id="JBHSKX010000001">
    <property type="protein sequence ID" value="MFC5365465.1"/>
    <property type="molecule type" value="Genomic_DNA"/>
</dbReference>
<sequence length="119" mass="12640">MADDSDTRTRTDAGGPTAEDTASDADGTADRRDDDLDEYLDPELDPVSESGSDDTIPGPFSLSQLVRGLHFLVAGLLTPFVWFAYQDGNLPQVASLGLLVALLLAAGVVTGRITERRFG</sequence>
<evidence type="ECO:0000313" key="3">
    <source>
        <dbReference type="EMBL" id="MFC5365465.1"/>
    </source>
</evidence>
<keyword evidence="2" id="KW-0472">Membrane</keyword>
<accession>A0ABD5R679</accession>
<evidence type="ECO:0000256" key="2">
    <source>
        <dbReference type="SAM" id="Phobius"/>
    </source>
</evidence>
<evidence type="ECO:0000256" key="1">
    <source>
        <dbReference type="SAM" id="MobiDB-lite"/>
    </source>
</evidence>
<name>A0ABD5R679_9EURY</name>
<keyword evidence="4" id="KW-1185">Reference proteome</keyword>
<keyword evidence="2" id="KW-0812">Transmembrane</keyword>
<dbReference type="Proteomes" id="UP001596201">
    <property type="component" value="Unassembled WGS sequence"/>
</dbReference>
<feature type="compositionally biased region" description="Acidic residues" evidence="1">
    <location>
        <begin position="35"/>
        <end position="46"/>
    </location>
</feature>
<keyword evidence="2" id="KW-1133">Transmembrane helix</keyword>
<feature type="compositionally biased region" description="Low complexity" evidence="1">
    <location>
        <begin position="17"/>
        <end position="26"/>
    </location>
</feature>
<feature type="transmembrane region" description="Helical" evidence="2">
    <location>
        <begin position="65"/>
        <end position="85"/>
    </location>
</feature>
<comment type="caution">
    <text evidence="3">The sequence shown here is derived from an EMBL/GenBank/DDBJ whole genome shotgun (WGS) entry which is preliminary data.</text>
</comment>
<dbReference type="AlphaFoldDB" id="A0ABD5R679"/>
<feature type="compositionally biased region" description="Basic and acidic residues" evidence="1">
    <location>
        <begin position="1"/>
        <end position="11"/>
    </location>
</feature>
<gene>
    <name evidence="3" type="ORF">ACFPJ5_00830</name>
</gene>